<sequence>MFAGNSGGAIWSENTYCLGGRSADEVDNASSTGCPAKKMSAPHVRSRGYWYAGKEDWTLGGGGRGTGLFILVYTSRRY</sequence>
<dbReference type="RefSeq" id="XP_062690658.1">
    <property type="nucleotide sequence ID" value="XM_062833187.1"/>
</dbReference>
<proteinExistence type="predicted"/>
<dbReference type="AlphaFoldDB" id="A0AAJ0I3M5"/>
<reference evidence="1 2" key="1">
    <citation type="journal article" date="2023" name="Mol. Phylogenet. Evol.">
        <title>Genome-scale phylogeny and comparative genomics of the fungal order Sordariales.</title>
        <authorList>
            <person name="Hensen N."/>
            <person name="Bonometti L."/>
            <person name="Westerberg I."/>
            <person name="Brannstrom I.O."/>
            <person name="Guillou S."/>
            <person name="Cros-Aarteil S."/>
            <person name="Calhoun S."/>
            <person name="Haridas S."/>
            <person name="Kuo A."/>
            <person name="Mondo S."/>
            <person name="Pangilinan J."/>
            <person name="Riley R."/>
            <person name="LaButti K."/>
            <person name="Andreopoulos B."/>
            <person name="Lipzen A."/>
            <person name="Chen C."/>
            <person name="Yan M."/>
            <person name="Daum C."/>
            <person name="Ng V."/>
            <person name="Clum A."/>
            <person name="Steindorff A."/>
            <person name="Ohm R.A."/>
            <person name="Martin F."/>
            <person name="Silar P."/>
            <person name="Natvig D.O."/>
            <person name="Lalanne C."/>
            <person name="Gautier V."/>
            <person name="Ament-Velasquez S.L."/>
            <person name="Kruys A."/>
            <person name="Hutchinson M.I."/>
            <person name="Powell A.J."/>
            <person name="Barry K."/>
            <person name="Miller A.N."/>
            <person name="Grigoriev I.V."/>
            <person name="Debuchy R."/>
            <person name="Gladieux P."/>
            <person name="Hiltunen Thoren M."/>
            <person name="Johannesson H."/>
        </authorList>
    </citation>
    <scope>NUCLEOTIDE SEQUENCE [LARGE SCALE GENOMIC DNA]</scope>
    <source>
        <strain evidence="1 2">FGSC 10403</strain>
    </source>
</reference>
<dbReference type="Proteomes" id="UP001285908">
    <property type="component" value="Unassembled WGS sequence"/>
</dbReference>
<protein>
    <submittedName>
        <fullName evidence="1">Uncharacterized protein</fullName>
    </submittedName>
</protein>
<keyword evidence="2" id="KW-1185">Reference proteome</keyword>
<dbReference type="EMBL" id="JAULSX010000006">
    <property type="protein sequence ID" value="KAK3488951.1"/>
    <property type="molecule type" value="Genomic_DNA"/>
</dbReference>
<accession>A0AAJ0I3M5</accession>
<dbReference type="GeneID" id="87870809"/>
<evidence type="ECO:0000313" key="1">
    <source>
        <dbReference type="EMBL" id="KAK3488951.1"/>
    </source>
</evidence>
<name>A0AAJ0I3M5_9PEZI</name>
<evidence type="ECO:0000313" key="2">
    <source>
        <dbReference type="Proteomes" id="UP001285908"/>
    </source>
</evidence>
<gene>
    <name evidence="1" type="ORF">B0T23DRAFT_188726</name>
</gene>
<organism evidence="1 2">
    <name type="scientific">Neurospora hispaniola</name>
    <dbReference type="NCBI Taxonomy" id="588809"/>
    <lineage>
        <taxon>Eukaryota</taxon>
        <taxon>Fungi</taxon>
        <taxon>Dikarya</taxon>
        <taxon>Ascomycota</taxon>
        <taxon>Pezizomycotina</taxon>
        <taxon>Sordariomycetes</taxon>
        <taxon>Sordariomycetidae</taxon>
        <taxon>Sordariales</taxon>
        <taxon>Sordariaceae</taxon>
        <taxon>Neurospora</taxon>
    </lineage>
</organism>
<comment type="caution">
    <text evidence="1">The sequence shown here is derived from an EMBL/GenBank/DDBJ whole genome shotgun (WGS) entry which is preliminary data.</text>
</comment>